<protein>
    <recommendedName>
        <fullName evidence="5">DUF3180 domain-containing protein</fullName>
    </recommendedName>
</protein>
<feature type="compositionally biased region" description="Basic and acidic residues" evidence="1">
    <location>
        <begin position="161"/>
        <end position="171"/>
    </location>
</feature>
<dbReference type="AlphaFoldDB" id="A0A1H5N581"/>
<evidence type="ECO:0000313" key="4">
    <source>
        <dbReference type="Proteomes" id="UP000182725"/>
    </source>
</evidence>
<dbReference type="EMBL" id="FNTV01000001">
    <property type="protein sequence ID" value="SEE96051.1"/>
    <property type="molecule type" value="Genomic_DNA"/>
</dbReference>
<accession>A0A1H5N581</accession>
<organism evidence="3 4">
    <name type="scientific">Arthrobacter alpinus</name>
    <dbReference type="NCBI Taxonomy" id="656366"/>
    <lineage>
        <taxon>Bacteria</taxon>
        <taxon>Bacillati</taxon>
        <taxon>Actinomycetota</taxon>
        <taxon>Actinomycetes</taxon>
        <taxon>Micrococcales</taxon>
        <taxon>Micrococcaceae</taxon>
        <taxon>Arthrobacter</taxon>
    </lineage>
</organism>
<feature type="transmembrane region" description="Helical" evidence="2">
    <location>
        <begin position="12"/>
        <end position="28"/>
    </location>
</feature>
<keyword evidence="2" id="KW-0472">Membrane</keyword>
<keyword evidence="2" id="KW-1133">Transmembrane helix</keyword>
<gene>
    <name evidence="3" type="ORF">SAMN04489740_3346</name>
</gene>
<evidence type="ECO:0000256" key="2">
    <source>
        <dbReference type="SAM" id="Phobius"/>
    </source>
</evidence>
<dbReference type="RefSeq" id="WP_244516946.1">
    <property type="nucleotide sequence ID" value="NZ_FNTV01000001.1"/>
</dbReference>
<proteinExistence type="predicted"/>
<dbReference type="InterPro" id="IPR021517">
    <property type="entry name" value="DUF3180"/>
</dbReference>
<evidence type="ECO:0000313" key="3">
    <source>
        <dbReference type="EMBL" id="SEE96051.1"/>
    </source>
</evidence>
<name>A0A1H5N581_9MICC</name>
<feature type="region of interest" description="Disordered" evidence="1">
    <location>
        <begin position="148"/>
        <end position="171"/>
    </location>
</feature>
<keyword evidence="2" id="KW-0812">Transmembrane</keyword>
<feature type="transmembrane region" description="Helical" evidence="2">
    <location>
        <begin position="40"/>
        <end position="59"/>
    </location>
</feature>
<feature type="transmembrane region" description="Helical" evidence="2">
    <location>
        <begin position="79"/>
        <end position="100"/>
    </location>
</feature>
<evidence type="ECO:0000256" key="1">
    <source>
        <dbReference type="SAM" id="MobiDB-lite"/>
    </source>
</evidence>
<reference evidence="3 4" key="1">
    <citation type="submission" date="2016-10" db="EMBL/GenBank/DDBJ databases">
        <authorList>
            <person name="de Groot N.N."/>
        </authorList>
    </citation>
    <scope>NUCLEOTIDE SEQUENCE [LARGE SCALE GENOMIC DNA]</scope>
    <source>
        <strain evidence="3 4">DSM 22274</strain>
    </source>
</reference>
<evidence type="ECO:0008006" key="5">
    <source>
        <dbReference type="Google" id="ProtNLM"/>
    </source>
</evidence>
<sequence>MRSTMRTIRPTWLLAVAISAAVIGWVVTELTSRASLALPVLPLSSLVTMGLIAVVCLILGLKVRRWRDGNRDRVLDPLLAARTLVLAQACAYAGAMLFGWHAGILLDQLPTIALRADLGVIWQIVALLSGGVVMVAVGIAVERFCKLPPEDSEPTPKPRPKRESHGEEEFA</sequence>
<dbReference type="Pfam" id="PF11377">
    <property type="entry name" value="DUF3180"/>
    <property type="match status" value="1"/>
</dbReference>
<feature type="transmembrane region" description="Helical" evidence="2">
    <location>
        <begin position="120"/>
        <end position="141"/>
    </location>
</feature>
<dbReference type="Proteomes" id="UP000182725">
    <property type="component" value="Unassembled WGS sequence"/>
</dbReference>